<organism evidence="6 7">
    <name type="scientific">Clostridium paraputrificum</name>
    <dbReference type="NCBI Taxonomy" id="29363"/>
    <lineage>
        <taxon>Bacteria</taxon>
        <taxon>Bacillati</taxon>
        <taxon>Bacillota</taxon>
        <taxon>Clostridia</taxon>
        <taxon>Eubacteriales</taxon>
        <taxon>Clostridiaceae</taxon>
        <taxon>Clostridium</taxon>
    </lineage>
</organism>
<dbReference type="Proteomes" id="UP000092714">
    <property type="component" value="Unassembled WGS sequence"/>
</dbReference>
<feature type="transmembrane region" description="Helical" evidence="5">
    <location>
        <begin position="124"/>
        <end position="146"/>
    </location>
</feature>
<evidence type="ECO:0000256" key="5">
    <source>
        <dbReference type="SAM" id="Phobius"/>
    </source>
</evidence>
<dbReference type="RefSeq" id="WP_055183436.1">
    <property type="nucleotide sequence ID" value="NZ_CZBQ01000001.1"/>
</dbReference>
<name>A0A174Q8W4_9CLOT</name>
<evidence type="ECO:0000256" key="4">
    <source>
        <dbReference type="ARBA" id="ARBA00023136"/>
    </source>
</evidence>
<feature type="transmembrane region" description="Helical" evidence="5">
    <location>
        <begin position="95"/>
        <end position="112"/>
    </location>
</feature>
<keyword evidence="4 5" id="KW-0472">Membrane</keyword>
<dbReference type="OrthoDB" id="2039442at2"/>
<keyword evidence="3 5" id="KW-1133">Transmembrane helix</keyword>
<reference evidence="6 7" key="1">
    <citation type="submission" date="2016-06" db="EMBL/GenBank/DDBJ databases">
        <authorList>
            <person name="Kjaerup R.B."/>
            <person name="Dalgaard T.S."/>
            <person name="Juul-Madsen H.R."/>
        </authorList>
    </citation>
    <scope>NUCLEOTIDE SEQUENCE [LARGE SCALE GENOMIC DNA]</scope>
    <source>
        <strain evidence="6 7">373-A1</strain>
    </source>
</reference>
<keyword evidence="2 5" id="KW-0812">Transmembrane</keyword>
<feature type="transmembrane region" description="Helical" evidence="5">
    <location>
        <begin position="225"/>
        <end position="244"/>
    </location>
</feature>
<sequence>MKDTFLTYHPIINFTYLIGVILLSMFFMHPVFLIISLISSILYSIKLKGVKALRFDLLYMLPTLLFFVVINVLLNHRGATILLYINDKALTLEGIIYAVCSSVMFISVIIWFSCYNKIMTSDKFIYLFGRVIPSASLIFSMVLRFVPRIKEQIKVISNGQKSMGRDVTQGNLFQRIRSGMNILSILVTWILEDSIDTADSMNARGYGLNGRTSFSIYRLDKRDKIILLIIVLFIGIVLVGGIAGVNRVVFFPTIKLARISKLSIMSYVAYGLLCLIPIILDALEELKWKLLK</sequence>
<feature type="transmembrane region" description="Helical" evidence="5">
    <location>
        <begin position="264"/>
        <end position="283"/>
    </location>
</feature>
<dbReference type="AlphaFoldDB" id="A0A174Q8W4"/>
<accession>A0A174Q8W4</accession>
<dbReference type="InterPro" id="IPR003339">
    <property type="entry name" value="ABC/ECF_trnsptr_transmembrane"/>
</dbReference>
<evidence type="ECO:0000256" key="3">
    <source>
        <dbReference type="ARBA" id="ARBA00022989"/>
    </source>
</evidence>
<feature type="transmembrane region" description="Helical" evidence="5">
    <location>
        <begin position="57"/>
        <end position="74"/>
    </location>
</feature>
<evidence type="ECO:0000256" key="2">
    <source>
        <dbReference type="ARBA" id="ARBA00022692"/>
    </source>
</evidence>
<protein>
    <submittedName>
        <fullName evidence="6">Cobalt transporter</fullName>
    </submittedName>
</protein>
<dbReference type="CDD" id="cd16914">
    <property type="entry name" value="EcfT"/>
    <property type="match status" value="1"/>
</dbReference>
<comment type="caution">
    <text evidence="6">The sequence shown here is derived from an EMBL/GenBank/DDBJ whole genome shotgun (WGS) entry which is preliminary data.</text>
</comment>
<dbReference type="EMBL" id="MAPZ01000019">
    <property type="protein sequence ID" value="OBY10673.1"/>
    <property type="molecule type" value="Genomic_DNA"/>
</dbReference>
<feature type="transmembrane region" description="Helical" evidence="5">
    <location>
        <begin position="12"/>
        <end position="45"/>
    </location>
</feature>
<keyword evidence="7" id="KW-1185">Reference proteome</keyword>
<evidence type="ECO:0000313" key="7">
    <source>
        <dbReference type="Proteomes" id="UP000092714"/>
    </source>
</evidence>
<evidence type="ECO:0000256" key="1">
    <source>
        <dbReference type="ARBA" id="ARBA00004141"/>
    </source>
</evidence>
<dbReference type="eggNOG" id="COG0619">
    <property type="taxonomic scope" value="Bacteria"/>
</dbReference>
<proteinExistence type="predicted"/>
<comment type="subcellular location">
    <subcellularLocation>
        <location evidence="1">Membrane</location>
        <topology evidence="1">Multi-pass membrane protein</topology>
    </subcellularLocation>
</comment>
<gene>
    <name evidence="6" type="ORF">CP373A1_09190</name>
</gene>
<dbReference type="GO" id="GO:0005886">
    <property type="term" value="C:plasma membrane"/>
    <property type="evidence" value="ECO:0007669"/>
    <property type="project" value="UniProtKB-ARBA"/>
</dbReference>
<evidence type="ECO:0000313" key="6">
    <source>
        <dbReference type="EMBL" id="OBY10673.1"/>
    </source>
</evidence>